<evidence type="ECO:0000313" key="4">
    <source>
        <dbReference type="Proteomes" id="UP001253545"/>
    </source>
</evidence>
<organism evidence="3 4">
    <name type="scientific">Glaciecola petra</name>
    <dbReference type="NCBI Taxonomy" id="3075602"/>
    <lineage>
        <taxon>Bacteria</taxon>
        <taxon>Pseudomonadati</taxon>
        <taxon>Pseudomonadota</taxon>
        <taxon>Gammaproteobacteria</taxon>
        <taxon>Alteromonadales</taxon>
        <taxon>Alteromonadaceae</taxon>
        <taxon>Glaciecola</taxon>
    </lineage>
</organism>
<keyword evidence="4" id="KW-1185">Reference proteome</keyword>
<feature type="compositionally biased region" description="Basic and acidic residues" evidence="1">
    <location>
        <begin position="147"/>
        <end position="159"/>
    </location>
</feature>
<reference evidence="3 4" key="1">
    <citation type="submission" date="2023-09" db="EMBL/GenBank/DDBJ databases">
        <authorList>
            <person name="Rey-Velasco X."/>
        </authorList>
    </citation>
    <scope>NUCLEOTIDE SEQUENCE [LARGE SCALE GENOMIC DNA]</scope>
    <source>
        <strain evidence="3 4">P117</strain>
    </source>
</reference>
<dbReference type="Gene3D" id="2.30.110.10">
    <property type="entry name" value="Electron Transport, Fmn-binding Protein, Chain A"/>
    <property type="match status" value="1"/>
</dbReference>
<dbReference type="RefSeq" id="WP_311367802.1">
    <property type="nucleotide sequence ID" value="NZ_JAVRHX010000001.1"/>
</dbReference>
<sequence length="221" mass="25315">MSFPPWRQSLARSLHKHRSKPESKYFQVASVDSDGKPRNRTMVHRGFLDGSNSIIAISDTRSAKFNDFANLAEAEICWYFSITREQYRIQSKVVMHRLTKNDGEETLATTSLLQVVWNTLSDAAKSQFYWPSPKSDAIQNQSQNQNEAKKSSIPKEHSSPECYKTLPANFAVLIFSPLEVDYLHLKTQPQTRIIYSVNKPKLDENANCLIDETWCEKSVNP</sequence>
<dbReference type="InterPro" id="IPR024624">
    <property type="entry name" value="Pyridox_Oxase_Alr4036_FMN-bd"/>
</dbReference>
<name>A0ABU2ZPP1_9ALTE</name>
<dbReference type="PANTHER" id="PTHR28243:SF1">
    <property type="entry name" value="PYRIDOXAMINE 5'-PHOSPHATE OXIDASE ALR4036 FAMILY FMN-BINDING DOMAIN-CONTAINING PROTEIN"/>
    <property type="match status" value="1"/>
</dbReference>
<dbReference type="SUPFAM" id="SSF50475">
    <property type="entry name" value="FMN-binding split barrel"/>
    <property type="match status" value="1"/>
</dbReference>
<proteinExistence type="predicted"/>
<feature type="domain" description="Pyridoxamine 5'-phosphate oxidase Alr4036 family FMN-binding" evidence="2">
    <location>
        <begin position="4"/>
        <end position="95"/>
    </location>
</feature>
<evidence type="ECO:0000259" key="2">
    <source>
        <dbReference type="Pfam" id="PF12766"/>
    </source>
</evidence>
<accession>A0ABU2ZPP1</accession>
<dbReference type="PANTHER" id="PTHR28243">
    <property type="entry name" value="AGL049CP"/>
    <property type="match status" value="1"/>
</dbReference>
<protein>
    <submittedName>
        <fullName evidence="3">Pyridoxamine 5'-phosphate oxidase family protein</fullName>
    </submittedName>
</protein>
<dbReference type="Pfam" id="PF12766">
    <property type="entry name" value="Pyridox_oxase_2"/>
    <property type="match status" value="1"/>
</dbReference>
<dbReference type="InterPro" id="IPR012349">
    <property type="entry name" value="Split_barrel_FMN-bd"/>
</dbReference>
<comment type="caution">
    <text evidence="3">The sequence shown here is derived from an EMBL/GenBank/DDBJ whole genome shotgun (WGS) entry which is preliminary data.</text>
</comment>
<feature type="region of interest" description="Disordered" evidence="1">
    <location>
        <begin position="135"/>
        <end position="160"/>
    </location>
</feature>
<evidence type="ECO:0000256" key="1">
    <source>
        <dbReference type="SAM" id="MobiDB-lite"/>
    </source>
</evidence>
<gene>
    <name evidence="3" type="ORF">RM552_05675</name>
</gene>
<feature type="compositionally biased region" description="Polar residues" evidence="1">
    <location>
        <begin position="137"/>
        <end position="146"/>
    </location>
</feature>
<dbReference type="Proteomes" id="UP001253545">
    <property type="component" value="Unassembled WGS sequence"/>
</dbReference>
<dbReference type="EMBL" id="JAVRHX010000001">
    <property type="protein sequence ID" value="MDT0594324.1"/>
    <property type="molecule type" value="Genomic_DNA"/>
</dbReference>
<evidence type="ECO:0000313" key="3">
    <source>
        <dbReference type="EMBL" id="MDT0594324.1"/>
    </source>
</evidence>